<evidence type="ECO:0000259" key="7">
    <source>
        <dbReference type="PROSITE" id="PS51164"/>
    </source>
</evidence>
<keyword evidence="5" id="KW-0326">Glycosidase</keyword>
<feature type="non-terminal residue" evidence="8">
    <location>
        <position position="1"/>
    </location>
</feature>
<name>A0A8H7Q2T1_9FUNG</name>
<dbReference type="InterPro" id="IPR008928">
    <property type="entry name" value="6-hairpin_glycosidase_sf"/>
</dbReference>
<dbReference type="SUPFAM" id="SSF57180">
    <property type="entry name" value="Cellulose-binding domain"/>
    <property type="match status" value="1"/>
</dbReference>
<feature type="domain" description="CBM1" evidence="7">
    <location>
        <begin position="695"/>
        <end position="736"/>
    </location>
</feature>
<dbReference type="GO" id="GO:0030245">
    <property type="term" value="P:cellulose catabolic process"/>
    <property type="evidence" value="ECO:0007669"/>
    <property type="project" value="UniProtKB-KW"/>
</dbReference>
<proteinExistence type="predicted"/>
<comment type="caution">
    <text evidence="8">The sequence shown here is derived from an EMBL/GenBank/DDBJ whole genome shotgun (WGS) entry which is preliminary data.</text>
</comment>
<dbReference type="Gene3D" id="2.170.160.10">
    <property type="entry name" value="Endo-1,4-beta-glucanase f. Domain 2"/>
    <property type="match status" value="1"/>
</dbReference>
<dbReference type="InterPro" id="IPR035971">
    <property type="entry name" value="CBD_sf"/>
</dbReference>
<dbReference type="Pfam" id="PF00734">
    <property type="entry name" value="CBM_1"/>
    <property type="match status" value="1"/>
</dbReference>
<evidence type="ECO:0000256" key="5">
    <source>
        <dbReference type="ARBA" id="ARBA00023295"/>
    </source>
</evidence>
<dbReference type="Pfam" id="PF02011">
    <property type="entry name" value="Glyco_hydro_48"/>
    <property type="match status" value="1"/>
</dbReference>
<dbReference type="GO" id="GO:0030248">
    <property type="term" value="F:cellulose binding"/>
    <property type="evidence" value="ECO:0007669"/>
    <property type="project" value="InterPro"/>
</dbReference>
<evidence type="ECO:0000256" key="3">
    <source>
        <dbReference type="ARBA" id="ARBA00023001"/>
    </source>
</evidence>
<keyword evidence="6" id="KW-0624">Polysaccharide degradation</keyword>
<evidence type="ECO:0000256" key="6">
    <source>
        <dbReference type="ARBA" id="ARBA00023326"/>
    </source>
</evidence>
<evidence type="ECO:0000256" key="4">
    <source>
        <dbReference type="ARBA" id="ARBA00023277"/>
    </source>
</evidence>
<keyword evidence="9" id="KW-1185">Reference proteome</keyword>
<evidence type="ECO:0000256" key="1">
    <source>
        <dbReference type="ARBA" id="ARBA00022729"/>
    </source>
</evidence>
<dbReference type="SUPFAM" id="SSF48208">
    <property type="entry name" value="Six-hairpin glycosidases"/>
    <property type="match status" value="1"/>
</dbReference>
<keyword evidence="1" id="KW-0732">Signal</keyword>
<organism evidence="8 9">
    <name type="scientific">Umbelopsis vinacea</name>
    <dbReference type="NCBI Taxonomy" id="44442"/>
    <lineage>
        <taxon>Eukaryota</taxon>
        <taxon>Fungi</taxon>
        <taxon>Fungi incertae sedis</taxon>
        <taxon>Mucoromycota</taxon>
        <taxon>Mucoromycotina</taxon>
        <taxon>Umbelopsidomycetes</taxon>
        <taxon>Umbelopsidales</taxon>
        <taxon>Umbelopsidaceae</taxon>
        <taxon>Umbelopsis</taxon>
    </lineage>
</organism>
<dbReference type="GO" id="GO:0008810">
    <property type="term" value="F:cellulase activity"/>
    <property type="evidence" value="ECO:0007669"/>
    <property type="project" value="InterPro"/>
</dbReference>
<keyword evidence="4" id="KW-0119">Carbohydrate metabolism</keyword>
<dbReference type="Gene3D" id="4.10.870.10">
    <property type="entry name" value="Endo-1,4-beta-glucanase f. Domain 3"/>
    <property type="match status" value="1"/>
</dbReference>
<dbReference type="PRINTS" id="PR00844">
    <property type="entry name" value="GLHYDRLASE48"/>
</dbReference>
<evidence type="ECO:0000313" key="8">
    <source>
        <dbReference type="EMBL" id="KAG2184260.1"/>
    </source>
</evidence>
<dbReference type="SMART" id="SM00236">
    <property type="entry name" value="fCBD"/>
    <property type="match status" value="1"/>
</dbReference>
<dbReference type="EMBL" id="JAEPRA010000006">
    <property type="protein sequence ID" value="KAG2184260.1"/>
    <property type="molecule type" value="Genomic_DNA"/>
</dbReference>
<dbReference type="Proteomes" id="UP000612746">
    <property type="component" value="Unassembled WGS sequence"/>
</dbReference>
<reference evidence="8" key="1">
    <citation type="submission" date="2020-12" db="EMBL/GenBank/DDBJ databases">
        <title>Metabolic potential, ecology and presence of endohyphal bacteria is reflected in genomic diversity of Mucoromycotina.</title>
        <authorList>
            <person name="Muszewska A."/>
            <person name="Okrasinska A."/>
            <person name="Steczkiewicz K."/>
            <person name="Drgas O."/>
            <person name="Orlowska M."/>
            <person name="Perlinska-Lenart U."/>
            <person name="Aleksandrzak-Piekarczyk T."/>
            <person name="Szatraj K."/>
            <person name="Zielenkiewicz U."/>
            <person name="Pilsyk S."/>
            <person name="Malc E."/>
            <person name="Mieczkowski P."/>
            <person name="Kruszewska J.S."/>
            <person name="Biernat P."/>
            <person name="Pawlowska J."/>
        </authorList>
    </citation>
    <scope>NUCLEOTIDE SEQUENCE</scope>
    <source>
        <strain evidence="8">WA0000051536</strain>
    </source>
</reference>
<dbReference type="InterPro" id="IPR023309">
    <property type="entry name" value="Endo-1-4-beta-glucanase_dom2"/>
</dbReference>
<dbReference type="OrthoDB" id="2104167at2759"/>
<dbReference type="InterPro" id="IPR000556">
    <property type="entry name" value="Glyco_hydro_48F"/>
</dbReference>
<dbReference type="InterPro" id="IPR012341">
    <property type="entry name" value="6hp_glycosidase-like_sf"/>
</dbReference>
<dbReference type="PROSITE" id="PS51164">
    <property type="entry name" value="CBM1_2"/>
    <property type="match status" value="1"/>
</dbReference>
<evidence type="ECO:0000313" key="9">
    <source>
        <dbReference type="Proteomes" id="UP000612746"/>
    </source>
</evidence>
<dbReference type="InterPro" id="IPR000254">
    <property type="entry name" value="CBD"/>
</dbReference>
<evidence type="ECO:0000256" key="2">
    <source>
        <dbReference type="ARBA" id="ARBA00022801"/>
    </source>
</evidence>
<protein>
    <recommendedName>
        <fullName evidence="7">CBM1 domain-containing protein</fullName>
    </recommendedName>
</protein>
<accession>A0A8H7Q2T1</accession>
<dbReference type="Gene3D" id="1.50.10.10">
    <property type="match status" value="1"/>
</dbReference>
<dbReference type="GO" id="GO:0005576">
    <property type="term" value="C:extracellular region"/>
    <property type="evidence" value="ECO:0007669"/>
    <property type="project" value="InterPro"/>
</dbReference>
<gene>
    <name evidence="8" type="ORF">INT44_009275</name>
</gene>
<dbReference type="InterPro" id="IPR027390">
    <property type="entry name" value="Endoglucanase_F_dom3"/>
</dbReference>
<keyword evidence="2" id="KW-0378">Hydrolase</keyword>
<keyword evidence="3" id="KW-0136">Cellulose degradation</keyword>
<sequence length="746" mass="80904">YSVLASPIDKRAVPSFTSRFQTLYSQIHNSTNGYFSSLGIPYHSVETLMCEAPDYGHESTSEAFSYYIWLEAVNGKVTGDWTGFNKAWSILETYLIPSAADQPTNSNYNPSSPASLALESDNISDYPPAYQNVPVGQDPLAAELQSTYGNANVYGAHWIIDVDNWYGFGHCGDGTTKPSYMNTFQRGPSESVWKTIPQPSCETFTWGRNDGTGYLSLFTPPTYAKQWKYTTAPDADARSIQAAYWANVWATAQGKSADVAATVAKASKLGDYLRYAFFDKYFKTMDCQSPSCAGGTGKTSAHYLLSWYYAFGGSLSTSGGWAWRIGSSYAHFGYQNPLAAWVLSTQPAFKPASPSAVGDWNTSLGRQIEFYKWLQSAEGAIAGGATNSWQGAYKTYPAGTPTFYGMGYDWEPVYHDPPSNQWFGMQAWSMERVAEYYYVTGDSKVSTLLTNWVGWVKKVVTLTSDGSFSMPGGLNWTGQPETWNPSSPAANTNLHVVVTSQSVGAPDLGVAAAIAKALAYYGVKAADTAATTLAQNMLDRMWTLYHDNLGIAAPETRADYNQFSDALTVPSGWVGAMPNGDVIDKSSTFLSIRSKYKTDPNFPKVQAYLNGGAAPVITYHRFWAQADIAIAHAVIDMLLNNSTTTTTTTTGTATSTSTTTTKPITTTTTTTTTTTKPITTTTTTTTSASPTNTGACAARWSQCGGINFAGPTCCAGGFTCTTTPSACRPQLWSQRNIKSARRPTFY</sequence>
<dbReference type="AlphaFoldDB" id="A0A8H7Q2T1"/>